<organism evidence="2 3">
    <name type="scientific">Cadophora malorum</name>
    <dbReference type="NCBI Taxonomy" id="108018"/>
    <lineage>
        <taxon>Eukaryota</taxon>
        <taxon>Fungi</taxon>
        <taxon>Dikarya</taxon>
        <taxon>Ascomycota</taxon>
        <taxon>Pezizomycotina</taxon>
        <taxon>Leotiomycetes</taxon>
        <taxon>Helotiales</taxon>
        <taxon>Ploettnerulaceae</taxon>
        <taxon>Cadophora</taxon>
    </lineage>
</organism>
<feature type="chain" id="PRO_5034378897" evidence="1">
    <location>
        <begin position="24"/>
        <end position="323"/>
    </location>
</feature>
<name>A0A8H8BVQ8_9HELO</name>
<gene>
    <name evidence="2" type="ORF">IFR04_000973</name>
</gene>
<dbReference type="Proteomes" id="UP000664132">
    <property type="component" value="Unassembled WGS sequence"/>
</dbReference>
<keyword evidence="3" id="KW-1185">Reference proteome</keyword>
<evidence type="ECO:0000313" key="2">
    <source>
        <dbReference type="EMBL" id="KAG4425766.1"/>
    </source>
</evidence>
<evidence type="ECO:0000313" key="3">
    <source>
        <dbReference type="Proteomes" id="UP000664132"/>
    </source>
</evidence>
<sequence length="323" mass="34784">MSVLRALRNVAVLCSFLFMGVCAQGGPLAPSSKESAPNPIADTYPSGITGTFNSTIFVVPISYKLARSLIPKQWSINKKAYRELLPGFPKDSYPLVVRSGVDHDVGLKAISFKVDDFQTVHTFFPFVDLFNDGYSSYTYNKYLLITATNLLGIGALPEYGTVPVPATFSPNLEAYGYSEDASCPGERYFKAYSAFELPPKPTVAIKFKDTASIGPWHTNFYVNVTNQPIMTNGDPAVFWIHSNGPADTELSYSNTTLSNGANAPRGVKGSVALGAPLLPEDTTFNDVFGIRVDTAFLEITSVPCADLQGYHGTGPGDRGTASG</sequence>
<protein>
    <submittedName>
        <fullName evidence="2">Uncharacterized protein</fullName>
    </submittedName>
</protein>
<dbReference type="AlphaFoldDB" id="A0A8H8BVQ8"/>
<accession>A0A8H8BVQ8</accession>
<dbReference type="EMBL" id="JAFJYH010000007">
    <property type="protein sequence ID" value="KAG4425766.1"/>
    <property type="molecule type" value="Genomic_DNA"/>
</dbReference>
<comment type="caution">
    <text evidence="2">The sequence shown here is derived from an EMBL/GenBank/DDBJ whole genome shotgun (WGS) entry which is preliminary data.</text>
</comment>
<keyword evidence="1" id="KW-0732">Signal</keyword>
<reference evidence="2" key="1">
    <citation type="submission" date="2021-02" db="EMBL/GenBank/DDBJ databases">
        <title>Genome sequence Cadophora malorum strain M34.</title>
        <authorList>
            <person name="Stefanovic E."/>
            <person name="Vu D."/>
            <person name="Scully C."/>
            <person name="Dijksterhuis J."/>
            <person name="Roader J."/>
            <person name="Houbraken J."/>
        </authorList>
    </citation>
    <scope>NUCLEOTIDE SEQUENCE</scope>
    <source>
        <strain evidence="2">M34</strain>
    </source>
</reference>
<evidence type="ECO:0000256" key="1">
    <source>
        <dbReference type="SAM" id="SignalP"/>
    </source>
</evidence>
<proteinExistence type="predicted"/>
<feature type="signal peptide" evidence="1">
    <location>
        <begin position="1"/>
        <end position="23"/>
    </location>
</feature>
<dbReference type="OrthoDB" id="265717at2759"/>